<dbReference type="EMBL" id="NJAI01000007">
    <property type="protein sequence ID" value="PHM53265.1"/>
    <property type="molecule type" value="Genomic_DNA"/>
</dbReference>
<evidence type="ECO:0000313" key="4">
    <source>
        <dbReference type="EMBL" id="PHM53265.1"/>
    </source>
</evidence>
<evidence type="ECO:0000256" key="2">
    <source>
        <dbReference type="ARBA" id="ARBA00022908"/>
    </source>
</evidence>
<reference evidence="4 5" key="1">
    <citation type="journal article" date="2017" name="Nat. Microbiol.">
        <title>Natural product diversity associated with the nematode symbionts Photorhabdus and Xenorhabdus.</title>
        <authorList>
            <person name="Tobias N.J."/>
            <person name="Wolff H."/>
            <person name="Djahanschiri B."/>
            <person name="Grundmann F."/>
            <person name="Kronenwerth M."/>
            <person name="Shi Y.M."/>
            <person name="Simonyi S."/>
            <person name="Grun P."/>
            <person name="Shapiro-Ilan D."/>
            <person name="Pidot S.J."/>
            <person name="Stinear T.P."/>
            <person name="Ebersberger I."/>
            <person name="Bode H.B."/>
        </authorList>
    </citation>
    <scope>NUCLEOTIDE SEQUENCE [LARGE SCALE GENOMIC DNA]</scope>
    <source>
        <strain evidence="4 5">DSM 17903</strain>
    </source>
</reference>
<comment type="caution">
    <text evidence="4">The sequence shown here is derived from an EMBL/GenBank/DDBJ whole genome shotgun (WGS) entry which is preliminary data.</text>
</comment>
<dbReference type="Gene3D" id="1.10.150.130">
    <property type="match status" value="1"/>
</dbReference>
<dbReference type="InterPro" id="IPR050808">
    <property type="entry name" value="Phage_Integrase"/>
</dbReference>
<accession>A0A2G0Q229</accession>
<comment type="similarity">
    <text evidence="1">Belongs to the 'phage' integrase family.</text>
</comment>
<organism evidence="4 5">
    <name type="scientific">Xenorhabdus hominickii</name>
    <dbReference type="NCBI Taxonomy" id="351679"/>
    <lineage>
        <taxon>Bacteria</taxon>
        <taxon>Pseudomonadati</taxon>
        <taxon>Pseudomonadota</taxon>
        <taxon>Gammaproteobacteria</taxon>
        <taxon>Enterobacterales</taxon>
        <taxon>Morganellaceae</taxon>
        <taxon>Xenorhabdus</taxon>
    </lineage>
</organism>
<keyword evidence="3" id="KW-0238">DNA-binding</keyword>
<dbReference type="GO" id="GO:0015074">
    <property type="term" value="P:DNA integration"/>
    <property type="evidence" value="ECO:0007669"/>
    <property type="project" value="UniProtKB-KW"/>
</dbReference>
<dbReference type="Proteomes" id="UP000225433">
    <property type="component" value="Unassembled WGS sequence"/>
</dbReference>
<evidence type="ECO:0000256" key="1">
    <source>
        <dbReference type="ARBA" id="ARBA00008857"/>
    </source>
</evidence>
<dbReference type="PANTHER" id="PTHR30629">
    <property type="entry name" value="PROPHAGE INTEGRASE"/>
    <property type="match status" value="1"/>
</dbReference>
<name>A0A2G0Q229_XENHO</name>
<dbReference type="AlphaFoldDB" id="A0A2G0Q229"/>
<dbReference type="GO" id="GO:0003677">
    <property type="term" value="F:DNA binding"/>
    <property type="evidence" value="ECO:0007669"/>
    <property type="project" value="UniProtKB-KW"/>
</dbReference>
<dbReference type="InterPro" id="IPR010998">
    <property type="entry name" value="Integrase_recombinase_N"/>
</dbReference>
<keyword evidence="2" id="KW-0229">DNA integration</keyword>
<sequence length="128" mass="14905">MIFYRGELEQHRNPKIVKRVRKESALSAVTVEALIREWWVAIMQDSKVKADEILRSFELYIFPKIGELPHDEVTLHVWLSLIEGVTKRVPAIGARILIYSKTAHKWAVRRAGRKHTLINIQPKKTLAR</sequence>
<evidence type="ECO:0000256" key="3">
    <source>
        <dbReference type="ARBA" id="ARBA00023125"/>
    </source>
</evidence>
<proteinExistence type="inferred from homology"/>
<dbReference type="PANTHER" id="PTHR30629:SF2">
    <property type="entry name" value="PROPHAGE INTEGRASE INTS-RELATED"/>
    <property type="match status" value="1"/>
</dbReference>
<gene>
    <name evidence="4" type="ORF">Xhom_04160</name>
</gene>
<evidence type="ECO:0000313" key="5">
    <source>
        <dbReference type="Proteomes" id="UP000225433"/>
    </source>
</evidence>
<protein>
    <submittedName>
        <fullName evidence="4">Integrase</fullName>
    </submittedName>
</protein>